<gene>
    <name evidence="1" type="ORF">QR98_0044370</name>
</gene>
<evidence type="ECO:0000313" key="2">
    <source>
        <dbReference type="Proteomes" id="UP000616769"/>
    </source>
</evidence>
<accession>A0A132A4W1</accession>
<dbReference type="EMBL" id="JXLN01010575">
    <property type="protein sequence ID" value="KPM05964.1"/>
    <property type="molecule type" value="Genomic_DNA"/>
</dbReference>
<name>A0A132A4W1_SARSC</name>
<dbReference type="Proteomes" id="UP000616769">
    <property type="component" value="Unassembled WGS sequence"/>
</dbReference>
<sequence>MAHSVKVPLMLWSNDDQLLSNSLQYRSSIEDFDPEEINEAFSIKPSKVAFLQDQINLEQFSQAKLPYISKLFDENRAILFPYSHYDPNFYSDFDQVIILQGDDIAQNENALQQYTNVSSQTKPIVYILTGKSNDYGKKVAISRRKRQANEDVNVLQYPQENPCVYFYTKRIELRFKSNEKYQFTDGITFTGECLNISAEDNKKKSKKFANWIELKMQDAKSKKAFTVRMHFRWNSYV</sequence>
<reference evidence="1 2" key="1">
    <citation type="journal article" date="2015" name="Parasit. Vectors">
        <title>Draft genome of the scabies mite.</title>
        <authorList>
            <person name="Rider S.D.Jr."/>
            <person name="Morgan M.S."/>
            <person name="Arlian L.G."/>
        </authorList>
    </citation>
    <scope>NUCLEOTIDE SEQUENCE [LARGE SCALE GENOMIC DNA]</scope>
    <source>
        <strain evidence="1">Arlian Lab</strain>
    </source>
</reference>
<evidence type="ECO:0000313" key="1">
    <source>
        <dbReference type="EMBL" id="KPM05964.1"/>
    </source>
</evidence>
<dbReference type="VEuPathDB" id="VectorBase:SSCA003083"/>
<organism evidence="1 2">
    <name type="scientific">Sarcoptes scabiei</name>
    <name type="common">Itch mite</name>
    <name type="synonym">Acarus scabiei</name>
    <dbReference type="NCBI Taxonomy" id="52283"/>
    <lineage>
        <taxon>Eukaryota</taxon>
        <taxon>Metazoa</taxon>
        <taxon>Ecdysozoa</taxon>
        <taxon>Arthropoda</taxon>
        <taxon>Chelicerata</taxon>
        <taxon>Arachnida</taxon>
        <taxon>Acari</taxon>
        <taxon>Acariformes</taxon>
        <taxon>Sarcoptiformes</taxon>
        <taxon>Astigmata</taxon>
        <taxon>Psoroptidia</taxon>
        <taxon>Sarcoptoidea</taxon>
        <taxon>Sarcoptidae</taxon>
        <taxon>Sarcoptinae</taxon>
        <taxon>Sarcoptes</taxon>
    </lineage>
</organism>
<dbReference type="OrthoDB" id="9985059at2759"/>
<proteinExistence type="predicted"/>
<comment type="caution">
    <text evidence="1">The sequence shown here is derived from an EMBL/GenBank/DDBJ whole genome shotgun (WGS) entry which is preliminary data.</text>
</comment>
<dbReference type="AlphaFoldDB" id="A0A132A4W1"/>
<protein>
    <submittedName>
        <fullName evidence="1">Uncharacterized protein</fullName>
    </submittedName>
</protein>